<organism evidence="5">
    <name type="scientific">viral metagenome</name>
    <dbReference type="NCBI Taxonomy" id="1070528"/>
    <lineage>
        <taxon>unclassified sequences</taxon>
        <taxon>metagenomes</taxon>
        <taxon>organismal metagenomes</taxon>
    </lineage>
</organism>
<dbReference type="Gene3D" id="3.90.120.10">
    <property type="entry name" value="DNA Methylase, subunit A, domain 2"/>
    <property type="match status" value="1"/>
</dbReference>
<keyword evidence="4" id="KW-0949">S-adenosyl-L-methionine</keyword>
<dbReference type="PRINTS" id="PR00105">
    <property type="entry name" value="C5METTRFRASE"/>
</dbReference>
<dbReference type="InterPro" id="IPR029063">
    <property type="entry name" value="SAM-dependent_MTases_sf"/>
</dbReference>
<accession>A0A6C0B115</accession>
<protein>
    <recommendedName>
        <fullName evidence="1">DNA (cytosine-5-)-methyltransferase</fullName>
        <ecNumber evidence="1">2.1.1.37</ecNumber>
    </recommendedName>
</protein>
<evidence type="ECO:0000256" key="4">
    <source>
        <dbReference type="ARBA" id="ARBA00022691"/>
    </source>
</evidence>
<dbReference type="GO" id="GO:0032259">
    <property type="term" value="P:methylation"/>
    <property type="evidence" value="ECO:0007669"/>
    <property type="project" value="UniProtKB-KW"/>
</dbReference>
<reference evidence="5" key="1">
    <citation type="journal article" date="2020" name="Nature">
        <title>Giant virus diversity and host interactions through global metagenomics.</title>
        <authorList>
            <person name="Schulz F."/>
            <person name="Roux S."/>
            <person name="Paez-Espino D."/>
            <person name="Jungbluth S."/>
            <person name="Walsh D.A."/>
            <person name="Denef V.J."/>
            <person name="McMahon K.D."/>
            <person name="Konstantinidis K.T."/>
            <person name="Eloe-Fadrosh E.A."/>
            <person name="Kyrpides N.C."/>
            <person name="Woyke T."/>
        </authorList>
    </citation>
    <scope>NUCLEOTIDE SEQUENCE</scope>
    <source>
        <strain evidence="5">GVMAG-M-3300009185-36</strain>
    </source>
</reference>
<dbReference type="Pfam" id="PF00145">
    <property type="entry name" value="DNA_methylase"/>
    <property type="match status" value="1"/>
</dbReference>
<dbReference type="NCBIfam" id="TIGR00675">
    <property type="entry name" value="dcm"/>
    <property type="match status" value="1"/>
</dbReference>
<dbReference type="GO" id="GO:0005634">
    <property type="term" value="C:nucleus"/>
    <property type="evidence" value="ECO:0007669"/>
    <property type="project" value="TreeGrafter"/>
</dbReference>
<evidence type="ECO:0000256" key="1">
    <source>
        <dbReference type="ARBA" id="ARBA00011975"/>
    </source>
</evidence>
<dbReference type="GO" id="GO:0003677">
    <property type="term" value="F:DNA binding"/>
    <property type="evidence" value="ECO:0007669"/>
    <property type="project" value="TreeGrafter"/>
</dbReference>
<dbReference type="GO" id="GO:0044027">
    <property type="term" value="P:negative regulation of gene expression via chromosomal CpG island methylation"/>
    <property type="evidence" value="ECO:0007669"/>
    <property type="project" value="TreeGrafter"/>
</dbReference>
<dbReference type="SUPFAM" id="SSF53335">
    <property type="entry name" value="S-adenosyl-L-methionine-dependent methyltransferases"/>
    <property type="match status" value="1"/>
</dbReference>
<dbReference type="EC" id="2.1.1.37" evidence="1"/>
<dbReference type="InterPro" id="IPR001525">
    <property type="entry name" value="C5_MeTfrase"/>
</dbReference>
<keyword evidence="3" id="KW-0808">Transferase</keyword>
<dbReference type="GO" id="GO:0003886">
    <property type="term" value="F:DNA (cytosine-5-)-methyltransferase activity"/>
    <property type="evidence" value="ECO:0007669"/>
    <property type="project" value="UniProtKB-EC"/>
</dbReference>
<sequence>MSAISLFSGAGGDSLGLEQAGLNVVAFSEFNADAIKTHQAAFPESVWLGSSVKGNITKIPDSEFEPYRGNIKIVFAGFPCQGFSNAGKKDENDPRNKMFYQFLRVVNIVQPDWVMGENVAGLLTRKTDDGNTKVIDVIKAEFANIGYSLSCKVYDVSTAGVSQSRKRLFMIGNKLGIPFEMPDFAISKQGIRKYIEPTLDGAIETNLNPPPECVFQIPELTPTGTPHSYLILKHPNLISFGKRISAHHSEVLDLNKPCKTIICAYTFQPRLYVCLQTPTKKYIRCLVSKELAQIQGFPRDHPFIGNTNSVTKQIGNAVPAKIIELLTKSILESEEAS</sequence>
<evidence type="ECO:0000313" key="5">
    <source>
        <dbReference type="EMBL" id="QHS85897.1"/>
    </source>
</evidence>
<proteinExistence type="predicted"/>
<dbReference type="PANTHER" id="PTHR10629">
    <property type="entry name" value="CYTOSINE-SPECIFIC METHYLTRANSFERASE"/>
    <property type="match status" value="1"/>
</dbReference>
<name>A0A6C0B115_9ZZZZ</name>
<dbReference type="PANTHER" id="PTHR10629:SF52">
    <property type="entry name" value="DNA (CYTOSINE-5)-METHYLTRANSFERASE 1"/>
    <property type="match status" value="1"/>
</dbReference>
<dbReference type="Gene3D" id="3.40.50.150">
    <property type="entry name" value="Vaccinia Virus protein VP39"/>
    <property type="match status" value="1"/>
</dbReference>
<dbReference type="AlphaFoldDB" id="A0A6C0B115"/>
<keyword evidence="2" id="KW-0489">Methyltransferase</keyword>
<evidence type="ECO:0000256" key="3">
    <source>
        <dbReference type="ARBA" id="ARBA00022679"/>
    </source>
</evidence>
<dbReference type="InterPro" id="IPR050390">
    <property type="entry name" value="C5-Methyltransferase"/>
</dbReference>
<dbReference type="EMBL" id="MN739048">
    <property type="protein sequence ID" value="QHS85897.1"/>
    <property type="molecule type" value="Genomic_DNA"/>
</dbReference>
<dbReference type="PROSITE" id="PS00094">
    <property type="entry name" value="C5_MTASE_1"/>
    <property type="match status" value="1"/>
</dbReference>
<dbReference type="InterPro" id="IPR018117">
    <property type="entry name" value="C5_DNA_meth_AS"/>
</dbReference>
<dbReference type="PROSITE" id="PS51679">
    <property type="entry name" value="SAM_MT_C5"/>
    <property type="match status" value="1"/>
</dbReference>
<evidence type="ECO:0000256" key="2">
    <source>
        <dbReference type="ARBA" id="ARBA00022603"/>
    </source>
</evidence>